<gene>
    <name evidence="3" type="ORF">LOD99_12626</name>
</gene>
<comment type="caution">
    <text evidence="3">The sequence shown here is derived from an EMBL/GenBank/DDBJ whole genome shotgun (WGS) entry which is preliminary data.</text>
</comment>
<dbReference type="Proteomes" id="UP001165289">
    <property type="component" value="Unassembled WGS sequence"/>
</dbReference>
<feature type="region of interest" description="Disordered" evidence="1">
    <location>
        <begin position="49"/>
        <end position="68"/>
    </location>
</feature>
<feature type="signal peptide" evidence="2">
    <location>
        <begin position="1"/>
        <end position="23"/>
    </location>
</feature>
<evidence type="ECO:0000313" key="4">
    <source>
        <dbReference type="Proteomes" id="UP001165289"/>
    </source>
</evidence>
<keyword evidence="2" id="KW-0732">Signal</keyword>
<feature type="region of interest" description="Disordered" evidence="1">
    <location>
        <begin position="538"/>
        <end position="560"/>
    </location>
</feature>
<reference evidence="3 4" key="1">
    <citation type="journal article" date="2023" name="BMC Biol.">
        <title>The compact genome of the sponge Oopsacas minuta (Hexactinellida) is lacking key metazoan core genes.</title>
        <authorList>
            <person name="Santini S."/>
            <person name="Schenkelaars Q."/>
            <person name="Jourda C."/>
            <person name="Duchesne M."/>
            <person name="Belahbib H."/>
            <person name="Rocher C."/>
            <person name="Selva M."/>
            <person name="Riesgo A."/>
            <person name="Vervoort M."/>
            <person name="Leys S.P."/>
            <person name="Kodjabachian L."/>
            <person name="Le Bivic A."/>
            <person name="Borchiellini C."/>
            <person name="Claverie J.M."/>
            <person name="Renard E."/>
        </authorList>
    </citation>
    <scope>NUCLEOTIDE SEQUENCE [LARGE SCALE GENOMIC DNA]</scope>
    <source>
        <strain evidence="3">SPO-2</strain>
    </source>
</reference>
<dbReference type="PANTHER" id="PTHR35170">
    <property type="entry name" value="PROTEIN DD3-3"/>
    <property type="match status" value="1"/>
</dbReference>
<feature type="chain" id="PRO_5043911005" evidence="2">
    <location>
        <begin position="24"/>
        <end position="690"/>
    </location>
</feature>
<keyword evidence="4" id="KW-1185">Reference proteome</keyword>
<dbReference type="EMBL" id="JAKMXF010000354">
    <property type="protein sequence ID" value="KAI6646505.1"/>
    <property type="molecule type" value="Genomic_DNA"/>
</dbReference>
<evidence type="ECO:0000256" key="1">
    <source>
        <dbReference type="SAM" id="MobiDB-lite"/>
    </source>
</evidence>
<dbReference type="InterPro" id="IPR053320">
    <property type="entry name" value="Protein_DD3-3_O-glyco"/>
</dbReference>
<organism evidence="3 4">
    <name type="scientific">Oopsacas minuta</name>
    <dbReference type="NCBI Taxonomy" id="111878"/>
    <lineage>
        <taxon>Eukaryota</taxon>
        <taxon>Metazoa</taxon>
        <taxon>Porifera</taxon>
        <taxon>Hexactinellida</taxon>
        <taxon>Hexasterophora</taxon>
        <taxon>Lyssacinosida</taxon>
        <taxon>Leucopsacidae</taxon>
        <taxon>Oopsacas</taxon>
    </lineage>
</organism>
<protein>
    <submittedName>
        <fullName evidence="3">Protein DD3-3-like</fullName>
    </submittedName>
</protein>
<evidence type="ECO:0000256" key="2">
    <source>
        <dbReference type="SAM" id="SignalP"/>
    </source>
</evidence>
<feature type="compositionally biased region" description="Polar residues" evidence="1">
    <location>
        <begin position="51"/>
        <end position="60"/>
    </location>
</feature>
<dbReference type="PANTHER" id="PTHR35170:SF2">
    <property type="entry name" value="PROTEIN DD3-3"/>
    <property type="match status" value="1"/>
</dbReference>
<accession>A0AAV7JDG2</accession>
<evidence type="ECO:0000313" key="3">
    <source>
        <dbReference type="EMBL" id="KAI6646505.1"/>
    </source>
</evidence>
<proteinExistence type="predicted"/>
<name>A0AAV7JDG2_9METZ</name>
<dbReference type="AlphaFoldDB" id="A0AAV7JDG2"/>
<sequence>MRGVTPILAAILVLISLVHQSNGDCYMHNPRGSNNRLNERSANRNNANRLFDSQNNNRGGYNTGDKTDDPFTEETEIYYMNYFQSGSVGRSFLTAEWTNQHGCGGSDNNDPHKLNCQIVIQYTCQAEPEAVNNDIAAGSDDTLDVLRDGKETNTQDYTAPDNLNENQNQYNNRRANSVSNNRGLHETFGYYDDCYVRERNSGLFLADQIINSGQFAGLGYAGARFTRQNPNANRRGYECPEERDYYPYWHPTPWRDVAVLVDDTDRCSYYQSESFNVKPKYLCREKFEGTEIYRDTSKWNNEAECIANAGEWLDFYNYLEIDEGRNQANCENDNNDQITRKWARPYPSITPSCLILLQEPDCQQAGWTRVNHLGNSRTGYPLNYTITLPYFLDQAPRRCVLRIRYNISTDDYDPWYTNSSYNEDRFNRIRSPVIQNPYVDVGSITNGALRLAINTAQFGRTFQDRSHVHMFIPRPTNAITPDTTVNMDTVDIYNVNVRGKRGNIVQVYPAVEYDFIPNRLYITENDIVHFQWTGSNTHNNQNPAGDGQAGDAGEGRGGTDRHNIVEIANADMNYPVPFHNSTLFKSAQVVWYDMSTYDEINLIPSLEESKKNLALLLSSVGYYQCFTGCATDSVENKETLNNLLDNAYASFSAPLLRFPAGSYNYICSRNNNFTNRSQKGLLVVRSTAPA</sequence>